<dbReference type="Proteomes" id="UP000554482">
    <property type="component" value="Unassembled WGS sequence"/>
</dbReference>
<dbReference type="InterPro" id="IPR035513">
    <property type="entry name" value="Invertase/methylesterase_inhib"/>
</dbReference>
<reference evidence="2 3" key="1">
    <citation type="submission" date="2020-06" db="EMBL/GenBank/DDBJ databases">
        <title>Transcriptomic and genomic resources for Thalictrum thalictroides and T. hernandezii: Facilitating candidate gene discovery in an emerging model plant lineage.</title>
        <authorList>
            <person name="Arias T."/>
            <person name="Riano-Pachon D.M."/>
            <person name="Di Stilio V.S."/>
        </authorList>
    </citation>
    <scope>NUCLEOTIDE SEQUENCE [LARGE SCALE GENOMIC DNA]</scope>
    <source>
        <strain evidence="3">cv. WT478/WT964</strain>
        <tissue evidence="2">Leaves</tissue>
    </source>
</reference>
<dbReference type="EMBL" id="JABWDY010039865">
    <property type="protein sequence ID" value="KAF5178614.1"/>
    <property type="molecule type" value="Genomic_DNA"/>
</dbReference>
<name>A0A7J6V0Y4_THATH</name>
<gene>
    <name evidence="2" type="ORF">FRX31_031796</name>
</gene>
<keyword evidence="3" id="KW-1185">Reference proteome</keyword>
<dbReference type="AlphaFoldDB" id="A0A7J6V0Y4"/>
<dbReference type="Pfam" id="PF04043">
    <property type="entry name" value="PMEI"/>
    <property type="match status" value="1"/>
</dbReference>
<dbReference type="InterPro" id="IPR006501">
    <property type="entry name" value="Pectinesterase_inhib_dom"/>
</dbReference>
<dbReference type="GO" id="GO:0004857">
    <property type="term" value="F:enzyme inhibitor activity"/>
    <property type="evidence" value="ECO:0007669"/>
    <property type="project" value="InterPro"/>
</dbReference>
<organism evidence="2 3">
    <name type="scientific">Thalictrum thalictroides</name>
    <name type="common">Rue-anemone</name>
    <name type="synonym">Anemone thalictroides</name>
    <dbReference type="NCBI Taxonomy" id="46969"/>
    <lineage>
        <taxon>Eukaryota</taxon>
        <taxon>Viridiplantae</taxon>
        <taxon>Streptophyta</taxon>
        <taxon>Embryophyta</taxon>
        <taxon>Tracheophyta</taxon>
        <taxon>Spermatophyta</taxon>
        <taxon>Magnoliopsida</taxon>
        <taxon>Ranunculales</taxon>
        <taxon>Ranunculaceae</taxon>
        <taxon>Thalictroideae</taxon>
        <taxon>Thalictrum</taxon>
    </lineage>
</organism>
<sequence length="176" mass="19930">MPILLSMNQSYAAKPQSVTMNTSTIKAINNICYELDVYSFHVCATSLKSDPRTFTVNLNFLPNLTMDISYNNTGAILIDMQNILQNEKNIKPIGTEFLLLCTMRLDVALDNIQLAFQIIGKKDSSIITYLYLALREVTKCGEYLKKHGMHSTLERRITTSAQLIQNALDFMVFFGM</sequence>
<proteinExistence type="predicted"/>
<evidence type="ECO:0000259" key="1">
    <source>
        <dbReference type="SMART" id="SM00856"/>
    </source>
</evidence>
<dbReference type="SUPFAM" id="SSF101148">
    <property type="entry name" value="Plant invertase/pectin methylesterase inhibitor"/>
    <property type="match status" value="1"/>
</dbReference>
<evidence type="ECO:0000313" key="2">
    <source>
        <dbReference type="EMBL" id="KAF5178614.1"/>
    </source>
</evidence>
<dbReference type="NCBIfam" id="TIGR01614">
    <property type="entry name" value="PME_inhib"/>
    <property type="match status" value="1"/>
</dbReference>
<comment type="caution">
    <text evidence="2">The sequence shown here is derived from an EMBL/GenBank/DDBJ whole genome shotgun (WGS) entry which is preliminary data.</text>
</comment>
<accession>A0A7J6V0Y4</accession>
<feature type="domain" description="Pectinesterase inhibitor" evidence="1">
    <location>
        <begin position="23"/>
        <end position="170"/>
    </location>
</feature>
<dbReference type="Gene3D" id="1.20.140.40">
    <property type="entry name" value="Invertase/pectin methylesterase inhibitor family protein"/>
    <property type="match status" value="1"/>
</dbReference>
<dbReference type="SMART" id="SM00856">
    <property type="entry name" value="PMEI"/>
    <property type="match status" value="1"/>
</dbReference>
<protein>
    <recommendedName>
        <fullName evidence="1">Pectinesterase inhibitor domain-containing protein</fullName>
    </recommendedName>
</protein>
<evidence type="ECO:0000313" key="3">
    <source>
        <dbReference type="Proteomes" id="UP000554482"/>
    </source>
</evidence>